<feature type="compositionally biased region" description="Basic and acidic residues" evidence="6">
    <location>
        <begin position="10"/>
        <end position="20"/>
    </location>
</feature>
<feature type="transmembrane region" description="Helical" evidence="7">
    <location>
        <begin position="204"/>
        <end position="225"/>
    </location>
</feature>
<feature type="transmembrane region" description="Helical" evidence="7">
    <location>
        <begin position="107"/>
        <end position="125"/>
    </location>
</feature>
<proteinExistence type="inferred from homology"/>
<comment type="caution">
    <text evidence="8">The sequence shown here is derived from an EMBL/GenBank/DDBJ whole genome shotgun (WGS) entry which is preliminary data.</text>
</comment>
<feature type="transmembrane region" description="Helical" evidence="7">
    <location>
        <begin position="323"/>
        <end position="341"/>
    </location>
</feature>
<protein>
    <submittedName>
        <fullName evidence="8">Cytosine permease</fullName>
    </submittedName>
</protein>
<dbReference type="Gene3D" id="1.10.4160.10">
    <property type="entry name" value="Hydantoin permease"/>
    <property type="match status" value="1"/>
</dbReference>
<evidence type="ECO:0000256" key="7">
    <source>
        <dbReference type="SAM" id="Phobius"/>
    </source>
</evidence>
<dbReference type="Pfam" id="PF02133">
    <property type="entry name" value="Transp_cyt_pur"/>
    <property type="match status" value="1"/>
</dbReference>
<evidence type="ECO:0000256" key="6">
    <source>
        <dbReference type="SAM" id="MobiDB-lite"/>
    </source>
</evidence>
<dbReference type="PANTHER" id="PTHR30569">
    <property type="entry name" value="CYTOSINE TRANSPORTER CODB"/>
    <property type="match status" value="1"/>
</dbReference>
<feature type="compositionally biased region" description="Low complexity" evidence="6">
    <location>
        <begin position="445"/>
        <end position="460"/>
    </location>
</feature>
<dbReference type="Proteomes" id="UP001183607">
    <property type="component" value="Unassembled WGS sequence"/>
</dbReference>
<dbReference type="PANTHER" id="PTHR30569:SF0">
    <property type="entry name" value="CYTOSINE PERMEASE"/>
    <property type="match status" value="1"/>
</dbReference>
<feature type="transmembrane region" description="Helical" evidence="7">
    <location>
        <begin position="237"/>
        <end position="265"/>
    </location>
</feature>
<feature type="transmembrane region" description="Helical" evidence="7">
    <location>
        <begin position="408"/>
        <end position="424"/>
    </location>
</feature>
<dbReference type="RefSeq" id="WP_093853739.1">
    <property type="nucleotide sequence ID" value="NZ_JAVRER010000034.1"/>
</dbReference>
<reference evidence="9" key="1">
    <citation type="submission" date="2023-07" db="EMBL/GenBank/DDBJ databases">
        <title>30 novel species of actinomycetes from the DSMZ collection.</title>
        <authorList>
            <person name="Nouioui I."/>
        </authorList>
    </citation>
    <scope>NUCLEOTIDE SEQUENCE [LARGE SCALE GENOMIC DNA]</scope>
    <source>
        <strain evidence="9">DSM 41982</strain>
    </source>
</reference>
<gene>
    <name evidence="8" type="ORF">RM574_20700</name>
</gene>
<evidence type="ECO:0000256" key="1">
    <source>
        <dbReference type="ARBA" id="ARBA00004141"/>
    </source>
</evidence>
<dbReference type="AlphaFoldDB" id="A0ABD5E901"/>
<evidence type="ECO:0000256" key="2">
    <source>
        <dbReference type="ARBA" id="ARBA00008974"/>
    </source>
</evidence>
<name>A0ABD5E901_9ACTN</name>
<dbReference type="EMBL" id="JAVRER010000034">
    <property type="protein sequence ID" value="MDT0417906.1"/>
    <property type="molecule type" value="Genomic_DNA"/>
</dbReference>
<keyword evidence="3 7" id="KW-0812">Transmembrane</keyword>
<feature type="transmembrane region" description="Helical" evidence="7">
    <location>
        <begin position="285"/>
        <end position="311"/>
    </location>
</feature>
<comment type="similarity">
    <text evidence="2">Belongs to the purine-cytosine permease (2.A.39) family.</text>
</comment>
<sequence length="460" mass="46354">MTTETSARGHGPDASDEYEHAPVPPAARRGLWSVASVWFGFPMNLGNAVFGGVIVYHLGLLWGFGAILAGNLVLLGYVGLLSRAAARTGENFSLQAAGAFGERGRKLAAAFLATVVVGWFSFQIGLTGTTLHQLLGWSPWLGAVLGGIVYTAITVAGIRALSLLGFVAVPLFVVLAGIALALGVDDGGVSLGDALSYGGGGHALSFGAAMSIVIAGFADSGTMTADFTRWAKDGRSALVATLGAFPFANGVAFGVGGLVVAIGGAADPAVDGGGFLGLLSGHGALLTSVAVLFVFANLGSVATHCLYNAAVGWSAITPARMRPLAVVLGALGLLAALTGVWDAFLDWLNLLGVFVPPIGAVLIVDQLRRARAPFPVPRGHHAPAFLAWALGAGAAALAHYLAPAAVDALVGIAVAAASFVLLTRRRSRSAGEASLTPGEPAPGESAPRASLAAPSRQGAV</sequence>
<dbReference type="InterPro" id="IPR030191">
    <property type="entry name" value="CodB"/>
</dbReference>
<feature type="region of interest" description="Disordered" evidence="6">
    <location>
        <begin position="1"/>
        <end position="20"/>
    </location>
</feature>
<feature type="transmembrane region" description="Helical" evidence="7">
    <location>
        <begin position="64"/>
        <end position="86"/>
    </location>
</feature>
<evidence type="ECO:0000256" key="5">
    <source>
        <dbReference type="ARBA" id="ARBA00023136"/>
    </source>
</evidence>
<comment type="subcellular location">
    <subcellularLocation>
        <location evidence="1">Membrane</location>
        <topology evidence="1">Multi-pass membrane protein</topology>
    </subcellularLocation>
</comment>
<evidence type="ECO:0000256" key="3">
    <source>
        <dbReference type="ARBA" id="ARBA00022692"/>
    </source>
</evidence>
<feature type="transmembrane region" description="Helical" evidence="7">
    <location>
        <begin position="37"/>
        <end position="58"/>
    </location>
</feature>
<dbReference type="InterPro" id="IPR001248">
    <property type="entry name" value="Pur-cyt_permease"/>
</dbReference>
<keyword evidence="5 7" id="KW-0472">Membrane</keyword>
<organism evidence="8 9">
    <name type="scientific">Streptomyces evansiae</name>
    <dbReference type="NCBI Taxonomy" id="3075535"/>
    <lineage>
        <taxon>Bacteria</taxon>
        <taxon>Bacillati</taxon>
        <taxon>Actinomycetota</taxon>
        <taxon>Actinomycetes</taxon>
        <taxon>Kitasatosporales</taxon>
        <taxon>Streptomycetaceae</taxon>
        <taxon>Streptomyces</taxon>
    </lineage>
</organism>
<feature type="transmembrane region" description="Helical" evidence="7">
    <location>
        <begin position="163"/>
        <end position="184"/>
    </location>
</feature>
<feature type="region of interest" description="Disordered" evidence="6">
    <location>
        <begin position="428"/>
        <end position="460"/>
    </location>
</feature>
<feature type="transmembrane region" description="Helical" evidence="7">
    <location>
        <begin position="137"/>
        <end position="156"/>
    </location>
</feature>
<dbReference type="GO" id="GO:0016020">
    <property type="term" value="C:membrane"/>
    <property type="evidence" value="ECO:0007669"/>
    <property type="project" value="UniProtKB-SubCell"/>
</dbReference>
<evidence type="ECO:0000313" key="8">
    <source>
        <dbReference type="EMBL" id="MDT0417906.1"/>
    </source>
</evidence>
<keyword evidence="4 7" id="KW-1133">Transmembrane helix</keyword>
<evidence type="ECO:0000256" key="4">
    <source>
        <dbReference type="ARBA" id="ARBA00022989"/>
    </source>
</evidence>
<evidence type="ECO:0000313" key="9">
    <source>
        <dbReference type="Proteomes" id="UP001183607"/>
    </source>
</evidence>
<accession>A0ABD5E901</accession>